<dbReference type="EMBL" id="JAINDJ010000003">
    <property type="protein sequence ID" value="KAG9453191.1"/>
    <property type="molecule type" value="Genomic_DNA"/>
</dbReference>
<accession>A0AAV7EZ66</accession>
<reference evidence="3 4" key="1">
    <citation type="submission" date="2021-07" db="EMBL/GenBank/DDBJ databases">
        <title>The Aristolochia fimbriata genome: insights into angiosperm evolution, floral development and chemical biosynthesis.</title>
        <authorList>
            <person name="Jiao Y."/>
        </authorList>
    </citation>
    <scope>NUCLEOTIDE SEQUENCE [LARGE SCALE GENOMIC DNA]</scope>
    <source>
        <strain evidence="3">IBCAS-2021</strain>
        <tissue evidence="3">Leaf</tissue>
    </source>
</reference>
<feature type="compositionally biased region" description="Low complexity" evidence="1">
    <location>
        <begin position="72"/>
        <end position="89"/>
    </location>
</feature>
<dbReference type="Pfam" id="PF03732">
    <property type="entry name" value="Retrotrans_gag"/>
    <property type="match status" value="1"/>
</dbReference>
<organism evidence="3 4">
    <name type="scientific">Aristolochia fimbriata</name>
    <name type="common">White veined hardy Dutchman's pipe vine</name>
    <dbReference type="NCBI Taxonomy" id="158543"/>
    <lineage>
        <taxon>Eukaryota</taxon>
        <taxon>Viridiplantae</taxon>
        <taxon>Streptophyta</taxon>
        <taxon>Embryophyta</taxon>
        <taxon>Tracheophyta</taxon>
        <taxon>Spermatophyta</taxon>
        <taxon>Magnoliopsida</taxon>
        <taxon>Magnoliidae</taxon>
        <taxon>Piperales</taxon>
        <taxon>Aristolochiaceae</taxon>
        <taxon>Aristolochia</taxon>
    </lineage>
</organism>
<protein>
    <recommendedName>
        <fullName evidence="2">Retrotransposon gag domain-containing protein</fullName>
    </recommendedName>
</protein>
<keyword evidence="4" id="KW-1185">Reference proteome</keyword>
<comment type="caution">
    <text evidence="3">The sequence shown here is derived from an EMBL/GenBank/DDBJ whole genome shotgun (WGS) entry which is preliminary data.</text>
</comment>
<feature type="region of interest" description="Disordered" evidence="1">
    <location>
        <begin position="62"/>
        <end position="93"/>
    </location>
</feature>
<evidence type="ECO:0000259" key="2">
    <source>
        <dbReference type="Pfam" id="PF03732"/>
    </source>
</evidence>
<sequence length="264" mass="30244">MVDTRLKALDDSMKIVQDSQAHFMKELQGLNVMVSGLNVMVETQQKLMHEMLNHLTSLSSHIHDSRGDSSRFRTGSSSSSSVHGTGSQSIPTLLHKPTSVEFGRFSGGNPNSWVFQAKQYFDFYHILDDQKLSLASFYLEGEALEWYRWLYENKQLVDWDHFVEKLVRQFRKRNLEAPEGRAKLRQISTVANYLVNFEAVTNEIVTLLDTFLVHCFISGLRIDIKTIVVIHEPKILYDAISLAHLHEQRIALKRGSIRPILGKS</sequence>
<dbReference type="AlphaFoldDB" id="A0AAV7EZ66"/>
<proteinExistence type="predicted"/>
<feature type="compositionally biased region" description="Basic and acidic residues" evidence="1">
    <location>
        <begin position="62"/>
        <end position="71"/>
    </location>
</feature>
<evidence type="ECO:0000313" key="4">
    <source>
        <dbReference type="Proteomes" id="UP000825729"/>
    </source>
</evidence>
<dbReference type="InterPro" id="IPR005162">
    <property type="entry name" value="Retrotrans_gag_dom"/>
</dbReference>
<dbReference type="Proteomes" id="UP000825729">
    <property type="component" value="Unassembled WGS sequence"/>
</dbReference>
<feature type="domain" description="Retrotransposon gag" evidence="2">
    <location>
        <begin position="134"/>
        <end position="221"/>
    </location>
</feature>
<name>A0AAV7EZ66_ARIFI</name>
<evidence type="ECO:0000256" key="1">
    <source>
        <dbReference type="SAM" id="MobiDB-lite"/>
    </source>
</evidence>
<evidence type="ECO:0000313" key="3">
    <source>
        <dbReference type="EMBL" id="KAG9453191.1"/>
    </source>
</evidence>
<gene>
    <name evidence="3" type="ORF">H6P81_006095</name>
</gene>